<dbReference type="InterPro" id="IPR001611">
    <property type="entry name" value="Leu-rich_rpt"/>
</dbReference>
<dbReference type="PANTHER" id="PTHR24373:SF387">
    <property type="entry name" value="LEUCINE-RICH REPEATS AND IMMUNOGLOBULIN-LIKE DOMAINS PROTEIN SMA-10"/>
    <property type="match status" value="1"/>
</dbReference>
<name>A0A9Q0MBD7_BLOTA</name>
<keyword evidence="3" id="KW-0677">Repeat</keyword>
<dbReference type="InterPro" id="IPR032675">
    <property type="entry name" value="LRR_dom_sf"/>
</dbReference>
<dbReference type="Gene3D" id="3.80.10.10">
    <property type="entry name" value="Ribonuclease Inhibitor"/>
    <property type="match status" value="3"/>
</dbReference>
<evidence type="ECO:0000313" key="7">
    <source>
        <dbReference type="EMBL" id="KAJ6222524.1"/>
    </source>
</evidence>
<keyword evidence="2 5" id="KW-0732">Signal</keyword>
<dbReference type="AlphaFoldDB" id="A0A9Q0MBD7"/>
<evidence type="ECO:0000256" key="3">
    <source>
        <dbReference type="ARBA" id="ARBA00022737"/>
    </source>
</evidence>
<evidence type="ECO:0000256" key="2">
    <source>
        <dbReference type="ARBA" id="ARBA00022729"/>
    </source>
</evidence>
<organism evidence="7 8">
    <name type="scientific">Blomia tropicalis</name>
    <name type="common">Mite</name>
    <dbReference type="NCBI Taxonomy" id="40697"/>
    <lineage>
        <taxon>Eukaryota</taxon>
        <taxon>Metazoa</taxon>
        <taxon>Ecdysozoa</taxon>
        <taxon>Arthropoda</taxon>
        <taxon>Chelicerata</taxon>
        <taxon>Arachnida</taxon>
        <taxon>Acari</taxon>
        <taxon>Acariformes</taxon>
        <taxon>Sarcoptiformes</taxon>
        <taxon>Astigmata</taxon>
        <taxon>Glycyphagoidea</taxon>
        <taxon>Echimyopodidae</taxon>
        <taxon>Blomia</taxon>
    </lineage>
</organism>
<dbReference type="EMBL" id="JAPWDV010000001">
    <property type="protein sequence ID" value="KAJ6222524.1"/>
    <property type="molecule type" value="Genomic_DNA"/>
</dbReference>
<feature type="domain" description="LRRCT" evidence="6">
    <location>
        <begin position="376"/>
        <end position="426"/>
    </location>
</feature>
<feature type="transmembrane region" description="Helical" evidence="4">
    <location>
        <begin position="442"/>
        <end position="464"/>
    </location>
</feature>
<dbReference type="GO" id="GO:0005615">
    <property type="term" value="C:extracellular space"/>
    <property type="evidence" value="ECO:0007669"/>
    <property type="project" value="TreeGrafter"/>
</dbReference>
<keyword evidence="1" id="KW-0433">Leucine-rich repeat</keyword>
<dbReference type="InterPro" id="IPR050328">
    <property type="entry name" value="Dev_Immune_Receptor"/>
</dbReference>
<dbReference type="InterPro" id="IPR000483">
    <property type="entry name" value="Cys-rich_flank_reg_C"/>
</dbReference>
<dbReference type="Pfam" id="PF00560">
    <property type="entry name" value="LRR_1"/>
    <property type="match status" value="1"/>
</dbReference>
<dbReference type="Pfam" id="PF13855">
    <property type="entry name" value="LRR_8"/>
    <property type="match status" value="2"/>
</dbReference>
<evidence type="ECO:0000256" key="5">
    <source>
        <dbReference type="SAM" id="SignalP"/>
    </source>
</evidence>
<dbReference type="InterPro" id="IPR003591">
    <property type="entry name" value="Leu-rich_rpt_typical-subtyp"/>
</dbReference>
<dbReference type="OMA" id="INCDCYY"/>
<keyword evidence="8" id="KW-1185">Reference proteome</keyword>
<dbReference type="GO" id="GO:0031012">
    <property type="term" value="C:extracellular matrix"/>
    <property type="evidence" value="ECO:0007669"/>
    <property type="project" value="TreeGrafter"/>
</dbReference>
<accession>A0A9Q0MBD7</accession>
<feature type="chain" id="PRO_5040146306" description="LRRCT domain-containing protein" evidence="5">
    <location>
        <begin position="23"/>
        <end position="570"/>
    </location>
</feature>
<keyword evidence="4" id="KW-0472">Membrane</keyword>
<dbReference type="FunFam" id="3.80.10.10:FF:001164">
    <property type="entry name" value="GH01279p"/>
    <property type="match status" value="1"/>
</dbReference>
<sequence>MIQLIASFIIVIIITIAIHIESIETFCPPRCRCNDLKLSVYCNGTQIDLVPIMLNPLLKELYLGNSRVKNVQAISVYQELRYLDLSHNGLSTNGIGSRSFMMQKKLRVLLLNGNNVSVLTNQSFHGLNTLQLLNLRQNQLRELHSRIFMGLNRLESLDLSYNQLTFINNEAFFGLLNLKQLNLQTNKLKQVPSSAFFHLQSLTKLNLGTNLISGTLNDLTFAPLNWLQELRLDSNHINHVTAKAFQLSNLNYLDLQSNKLNTVPTESFQHLSNLQILILSRNHFIHIGSNAFAGLVQLRGLVISNTPLNHINIDAFRSNPQLEKLILEHNRQLGRLDSSTLPNSIRYLSLRSNRLSTFELPSINLDQMEYIDLQDNPLVCNCTIAWFANYLQQTNQTIREQVKCYRPSQHYNRPLISLSRDELSCPIDFDLPTLWASMLINLASWLAISFLIILLLVVLPIILWRRRRRQQQLRTLENHYETTVDIIGDAYKSRLDPLINHNQMRNHHQHHPHHHPHYSPHQYYPTIINEEYLSRDKRDYQTMMTTSTRTSALSVDCHPPPLPYAPIANM</sequence>
<proteinExistence type="predicted"/>
<dbReference type="PANTHER" id="PTHR24373">
    <property type="entry name" value="SLIT RELATED LEUCINE-RICH REPEAT NEURONAL PROTEIN"/>
    <property type="match status" value="1"/>
</dbReference>
<evidence type="ECO:0000259" key="6">
    <source>
        <dbReference type="SMART" id="SM00082"/>
    </source>
</evidence>
<gene>
    <name evidence="7" type="ORF">RDWZM_001069</name>
</gene>
<dbReference type="SMART" id="SM00082">
    <property type="entry name" value="LRRCT"/>
    <property type="match status" value="1"/>
</dbReference>
<dbReference type="Proteomes" id="UP001142055">
    <property type="component" value="Chromosome 1"/>
</dbReference>
<evidence type="ECO:0000256" key="1">
    <source>
        <dbReference type="ARBA" id="ARBA00022614"/>
    </source>
</evidence>
<keyword evidence="4" id="KW-0812">Transmembrane</keyword>
<reference evidence="7" key="1">
    <citation type="submission" date="2022-12" db="EMBL/GenBank/DDBJ databases">
        <title>Genome assemblies of Blomia tropicalis.</title>
        <authorList>
            <person name="Cui Y."/>
        </authorList>
    </citation>
    <scope>NUCLEOTIDE SEQUENCE</scope>
    <source>
        <tissue evidence="7">Adult mites</tissue>
    </source>
</reference>
<dbReference type="SMART" id="SM00369">
    <property type="entry name" value="LRR_TYP"/>
    <property type="match status" value="9"/>
</dbReference>
<evidence type="ECO:0000256" key="4">
    <source>
        <dbReference type="SAM" id="Phobius"/>
    </source>
</evidence>
<evidence type="ECO:0000313" key="8">
    <source>
        <dbReference type="Proteomes" id="UP001142055"/>
    </source>
</evidence>
<keyword evidence="4" id="KW-1133">Transmembrane helix</keyword>
<dbReference type="PROSITE" id="PS51450">
    <property type="entry name" value="LRR"/>
    <property type="match status" value="3"/>
</dbReference>
<dbReference type="PRINTS" id="PR00019">
    <property type="entry name" value="LEURICHRPT"/>
</dbReference>
<feature type="signal peptide" evidence="5">
    <location>
        <begin position="1"/>
        <end position="22"/>
    </location>
</feature>
<protein>
    <recommendedName>
        <fullName evidence="6">LRRCT domain-containing protein</fullName>
    </recommendedName>
</protein>
<dbReference type="SUPFAM" id="SSF52058">
    <property type="entry name" value="L domain-like"/>
    <property type="match status" value="1"/>
</dbReference>
<comment type="caution">
    <text evidence="7">The sequence shown here is derived from an EMBL/GenBank/DDBJ whole genome shotgun (WGS) entry which is preliminary data.</text>
</comment>